<comment type="caution">
    <text evidence="2">The sequence shown here is derived from an EMBL/GenBank/DDBJ whole genome shotgun (WGS) entry which is preliminary data.</text>
</comment>
<gene>
    <name evidence="2" type="ORF">FDP41_010478</name>
</gene>
<feature type="region of interest" description="Disordered" evidence="1">
    <location>
        <begin position="526"/>
        <end position="547"/>
    </location>
</feature>
<feature type="compositionally biased region" description="Polar residues" evidence="1">
    <location>
        <begin position="721"/>
        <end position="740"/>
    </location>
</feature>
<feature type="compositionally biased region" description="Polar residues" evidence="1">
    <location>
        <begin position="843"/>
        <end position="863"/>
    </location>
</feature>
<reference evidence="2 3" key="1">
    <citation type="journal article" date="2019" name="Sci. Rep.">
        <title>Nanopore sequencing improves the draft genome of the human pathogenic amoeba Naegleria fowleri.</title>
        <authorList>
            <person name="Liechti N."/>
            <person name="Schurch N."/>
            <person name="Bruggmann R."/>
            <person name="Wittwer M."/>
        </authorList>
    </citation>
    <scope>NUCLEOTIDE SEQUENCE [LARGE SCALE GENOMIC DNA]</scope>
    <source>
        <strain evidence="2 3">ATCC 30894</strain>
    </source>
</reference>
<dbReference type="VEuPathDB" id="AmoebaDB:FDP41_010478"/>
<feature type="region of interest" description="Disordered" evidence="1">
    <location>
        <begin position="838"/>
        <end position="863"/>
    </location>
</feature>
<protein>
    <submittedName>
        <fullName evidence="2">Uncharacterized protein</fullName>
    </submittedName>
</protein>
<dbReference type="AlphaFoldDB" id="A0A6A5BZ44"/>
<dbReference type="VEuPathDB" id="AmoebaDB:NF0081280"/>
<feature type="compositionally biased region" description="Basic and acidic residues" evidence="1">
    <location>
        <begin position="245"/>
        <end position="261"/>
    </location>
</feature>
<feature type="compositionally biased region" description="Polar residues" evidence="1">
    <location>
        <begin position="538"/>
        <end position="547"/>
    </location>
</feature>
<organism evidence="2 3">
    <name type="scientific">Naegleria fowleri</name>
    <name type="common">Brain eating amoeba</name>
    <dbReference type="NCBI Taxonomy" id="5763"/>
    <lineage>
        <taxon>Eukaryota</taxon>
        <taxon>Discoba</taxon>
        <taxon>Heterolobosea</taxon>
        <taxon>Tetramitia</taxon>
        <taxon>Eutetramitia</taxon>
        <taxon>Vahlkampfiidae</taxon>
        <taxon>Naegleria</taxon>
    </lineage>
</organism>
<dbReference type="VEuPathDB" id="AmoebaDB:NF0081270"/>
<feature type="compositionally biased region" description="Low complexity" evidence="1">
    <location>
        <begin position="407"/>
        <end position="416"/>
    </location>
</feature>
<feature type="compositionally biased region" description="Polar residues" evidence="1">
    <location>
        <begin position="679"/>
        <end position="708"/>
    </location>
</feature>
<evidence type="ECO:0000313" key="2">
    <source>
        <dbReference type="EMBL" id="KAF0983413.1"/>
    </source>
</evidence>
<feature type="compositionally biased region" description="Low complexity" evidence="1">
    <location>
        <begin position="357"/>
        <end position="382"/>
    </location>
</feature>
<feature type="region of interest" description="Disordered" evidence="1">
    <location>
        <begin position="136"/>
        <end position="157"/>
    </location>
</feature>
<keyword evidence="3" id="KW-1185">Reference proteome</keyword>
<proteinExistence type="predicted"/>
<dbReference type="VEuPathDB" id="AmoebaDB:NF0081290"/>
<feature type="region of interest" description="Disordered" evidence="1">
    <location>
        <begin position="612"/>
        <end position="631"/>
    </location>
</feature>
<dbReference type="Proteomes" id="UP000444721">
    <property type="component" value="Unassembled WGS sequence"/>
</dbReference>
<feature type="compositionally biased region" description="Low complexity" evidence="1">
    <location>
        <begin position="303"/>
        <end position="322"/>
    </location>
</feature>
<feature type="compositionally biased region" description="Polar residues" evidence="1">
    <location>
        <begin position="262"/>
        <end position="302"/>
    </location>
</feature>
<feature type="region of interest" description="Disordered" evidence="1">
    <location>
        <begin position="351"/>
        <end position="382"/>
    </location>
</feature>
<feature type="compositionally biased region" description="Low complexity" evidence="1">
    <location>
        <begin position="526"/>
        <end position="537"/>
    </location>
</feature>
<feature type="region of interest" description="Disordered" evidence="1">
    <location>
        <begin position="243"/>
        <end position="323"/>
    </location>
</feature>
<feature type="compositionally biased region" description="Polar residues" evidence="1">
    <location>
        <begin position="80"/>
        <end position="89"/>
    </location>
</feature>
<dbReference type="GeneID" id="68117693"/>
<feature type="region of interest" description="Disordered" evidence="1">
    <location>
        <begin position="679"/>
        <end position="746"/>
    </location>
</feature>
<dbReference type="EMBL" id="VFQX01000006">
    <property type="protein sequence ID" value="KAF0983413.1"/>
    <property type="molecule type" value="Genomic_DNA"/>
</dbReference>
<feature type="region of interest" description="Disordered" evidence="1">
    <location>
        <begin position="394"/>
        <end position="416"/>
    </location>
</feature>
<sequence length="901" mass="98975">MTRRVQTDRLNNHSLLLTNKCSATRHDEIPSGNPLHQFSLPNLKTSQYSSQTSLRNMQHMHAAADQSSISSSLGEREPIPNNTLESEIDPSSSSIQHFHQEEMFPQSHHSSTTQLFQQQETLLQMYRDLGLLMSDEVSPPTSSSSHLIQPPPHEQQPSALLSYFGVDHEMRPTLEQPNSDIVFLNNNVGGGEDDNSRHLLNTSFPTSLLKGSSSSNTYYKMDDPTTCMDSSLSLISMFSKSTSQKGDEKSNFEKSADDHCHSTSTTLTNAPISTSHQPTSLSSFDESSDANLKSFARPSQLQSSSSSPSITSNTTATTNNSSNHEEALSLLASADTVEGFSHQPLLLYAEKRKHQRSSSSPIASSSSSSSPQSSPHSSLLISSNSYPQIITSQYRKTRKPSPLLLSNQKQQQQEQDQNNEMMFMNNNMVITMNNSNNSIMNPQTTLGGNTSMLFPTPQGLVNISNNNHMNNVVTMNQSNCNNSTNMMIDPMTLASALLSGQINLSSLNEEQLNTLRLLISDQQPQQQLSSQAQQQQQEGNSKNAPNMLFMNQNTPELVTTSAEVDSHAHARRHSVASQMSLDSVYSSSLDNQKILGSTLKVSSRHPNINFFQDSPASIPPPQNTPPLQNTSNSFDPASNIPSNANEIYSLIDNALSGCTSSLGLKLVSATDILQDHPVNMNSSSPVMPTCSSGRSRTLSSPAMYSPNLSPNSSAMSTSSSQFLQVASNDSTSQISPVSPQQPEPFNFSSFREQYQQQFTFCKSESSITALKGNTGKQYHQRHYSTPAITITETKPRSRKKSIAKSSPASPMIHIPSIQVQGVETPATSVSTVTAAIPKRTRRNSLSSIEKDNSSVSSPLTKQNKMQNTLSKTIVFNNYYDEIQFKKKHGPNCTFYKFTEYK</sequence>
<dbReference type="OrthoDB" id="10575532at2759"/>
<name>A0A6A5BZ44_NAEFO</name>
<feature type="compositionally biased region" description="Low complexity" evidence="1">
    <location>
        <begin position="709"/>
        <end position="720"/>
    </location>
</feature>
<feature type="region of interest" description="Disordered" evidence="1">
    <location>
        <begin position="49"/>
        <end position="89"/>
    </location>
</feature>
<accession>A0A6A5BZ44</accession>
<evidence type="ECO:0000313" key="3">
    <source>
        <dbReference type="Proteomes" id="UP000444721"/>
    </source>
</evidence>
<evidence type="ECO:0000256" key="1">
    <source>
        <dbReference type="SAM" id="MobiDB-lite"/>
    </source>
</evidence>
<dbReference type="RefSeq" id="XP_044568126.1">
    <property type="nucleotide sequence ID" value="XM_044700780.1"/>
</dbReference>
<dbReference type="VEuPathDB" id="AmoebaDB:NfTy_012430"/>